<feature type="domain" description="Pyrrolo-quinoline quinone repeat" evidence="1">
    <location>
        <begin position="26"/>
        <end position="144"/>
    </location>
</feature>
<dbReference type="KEGG" id="mcub:MCBB_1405"/>
<dbReference type="PROSITE" id="PS51257">
    <property type="entry name" value="PROKAR_LIPOPROTEIN"/>
    <property type="match status" value="1"/>
</dbReference>
<evidence type="ECO:0000313" key="2">
    <source>
        <dbReference type="EMBL" id="SCG85962.1"/>
    </source>
</evidence>
<protein>
    <submittedName>
        <fullName evidence="2">Region of a membrane-bound protein predicted to be embedded in the membrane</fullName>
    </submittedName>
</protein>
<evidence type="ECO:0000259" key="1">
    <source>
        <dbReference type="Pfam" id="PF13360"/>
    </source>
</evidence>
<dbReference type="AlphaFoldDB" id="A0A1D3L2T0"/>
<dbReference type="InterPro" id="IPR011047">
    <property type="entry name" value="Quinoprotein_ADH-like_sf"/>
</dbReference>
<dbReference type="Pfam" id="PF13360">
    <property type="entry name" value="PQQ_2"/>
    <property type="match status" value="1"/>
</dbReference>
<dbReference type="Gene3D" id="2.40.128.630">
    <property type="match status" value="1"/>
</dbReference>
<dbReference type="InterPro" id="IPR002372">
    <property type="entry name" value="PQQ_rpt_dom"/>
</dbReference>
<dbReference type="GeneID" id="30412247"/>
<dbReference type="SUPFAM" id="SSF50998">
    <property type="entry name" value="Quinoprotein alcohol dehydrogenase-like"/>
    <property type="match status" value="1"/>
</dbReference>
<dbReference type="EMBL" id="LT607756">
    <property type="protein sequence ID" value="SCG85962.1"/>
    <property type="molecule type" value="Genomic_DNA"/>
</dbReference>
<dbReference type="RefSeq" id="WP_071907073.1">
    <property type="nucleotide sequence ID" value="NZ_LT607756.1"/>
</dbReference>
<dbReference type="OrthoDB" id="66978at2157"/>
<keyword evidence="3" id="KW-1185">Reference proteome</keyword>
<dbReference type="STRING" id="118062.MCBB_1405"/>
<accession>A0A1D3L2T0</accession>
<evidence type="ECO:0000313" key="3">
    <source>
        <dbReference type="Proteomes" id="UP000094707"/>
    </source>
</evidence>
<dbReference type="Proteomes" id="UP000094707">
    <property type="component" value="Chromosome I"/>
</dbReference>
<dbReference type="InterPro" id="IPR013783">
    <property type="entry name" value="Ig-like_fold"/>
</dbReference>
<organism evidence="2 3">
    <name type="scientific">Methanobacterium congolense</name>
    <dbReference type="NCBI Taxonomy" id="118062"/>
    <lineage>
        <taxon>Archaea</taxon>
        <taxon>Methanobacteriati</taxon>
        <taxon>Methanobacteriota</taxon>
        <taxon>Methanomada group</taxon>
        <taxon>Methanobacteria</taxon>
        <taxon>Methanobacteriales</taxon>
        <taxon>Methanobacteriaceae</taxon>
        <taxon>Methanobacterium</taxon>
    </lineage>
</organism>
<sequence length="272" mass="28984">MIGKRHGIMFLCVLIATMSCGFAFQQAWTSDTGQPQKITGDGQNILVTTSSAIKEIDPTGAQVWSQDITVSGNGSAVKAGKYVFVGTANDARALNKADGSTKWTKTDVLGAAQPVKYVFVKGTCVIFSNSEKAIVLDRETGNNLTAVQDAPTTSEPSVFGGYYLAGTASGVTAYKGFMLPDLRVKSITKASDKTTAKIENIGLSDASKVLVKFVVRKTDGTYRTIHLNAGTIGAGQSKDIVINGAFSRGYTIVDPYYAITELNEGNNQRYFS</sequence>
<reference evidence="2 3" key="1">
    <citation type="submission" date="2016-08" db="EMBL/GenBank/DDBJ databases">
        <authorList>
            <person name="Seilhamer J.J."/>
        </authorList>
    </citation>
    <scope>NUCLEOTIDE SEQUENCE [LARGE SCALE GENOMIC DNA]</scope>
    <source>
        <strain evidence="2">Buetzberg</strain>
    </source>
</reference>
<proteinExistence type="predicted"/>
<name>A0A1D3L2T0_9EURY</name>
<gene>
    <name evidence="2" type="ORF">MCBB_1405</name>
</gene>
<dbReference type="Gene3D" id="2.60.40.10">
    <property type="entry name" value="Immunoglobulins"/>
    <property type="match status" value="1"/>
</dbReference>